<feature type="domain" description="NAD-dependent epimerase/dehydratase" evidence="1">
    <location>
        <begin position="7"/>
        <end position="241"/>
    </location>
</feature>
<dbReference type="GO" id="GO:0005737">
    <property type="term" value="C:cytoplasm"/>
    <property type="evidence" value="ECO:0007669"/>
    <property type="project" value="TreeGrafter"/>
</dbReference>
<name>A0A9P5YUP3_9AGAR</name>
<evidence type="ECO:0000259" key="1">
    <source>
        <dbReference type="Pfam" id="PF01370"/>
    </source>
</evidence>
<accession>A0A9P5YUP3</accession>
<dbReference type="Pfam" id="PF01370">
    <property type="entry name" value="Epimerase"/>
    <property type="match status" value="1"/>
</dbReference>
<protein>
    <submittedName>
        <fullName evidence="2">NAD(P)-binding protein</fullName>
    </submittedName>
</protein>
<dbReference type="InterPro" id="IPR051783">
    <property type="entry name" value="NAD(P)-dependent_oxidoreduct"/>
</dbReference>
<dbReference type="Proteomes" id="UP000807469">
    <property type="component" value="Unassembled WGS sequence"/>
</dbReference>
<reference evidence="2" key="1">
    <citation type="submission" date="2020-11" db="EMBL/GenBank/DDBJ databases">
        <authorList>
            <consortium name="DOE Joint Genome Institute"/>
            <person name="Ahrendt S."/>
            <person name="Riley R."/>
            <person name="Andreopoulos W."/>
            <person name="Labutti K."/>
            <person name="Pangilinan J."/>
            <person name="Ruiz-Duenas F.J."/>
            <person name="Barrasa J.M."/>
            <person name="Sanchez-Garcia M."/>
            <person name="Camarero S."/>
            <person name="Miyauchi S."/>
            <person name="Serrano A."/>
            <person name="Linde D."/>
            <person name="Babiker R."/>
            <person name="Drula E."/>
            <person name="Ayuso-Fernandez I."/>
            <person name="Pacheco R."/>
            <person name="Padilla G."/>
            <person name="Ferreira P."/>
            <person name="Barriuso J."/>
            <person name="Kellner H."/>
            <person name="Castanera R."/>
            <person name="Alfaro M."/>
            <person name="Ramirez L."/>
            <person name="Pisabarro A.G."/>
            <person name="Kuo A."/>
            <person name="Tritt A."/>
            <person name="Lipzen A."/>
            <person name="He G."/>
            <person name="Yan M."/>
            <person name="Ng V."/>
            <person name="Cullen D."/>
            <person name="Martin F."/>
            <person name="Rosso M.-N."/>
            <person name="Henrissat B."/>
            <person name="Hibbett D."/>
            <person name="Martinez A.T."/>
            <person name="Grigoriev I.V."/>
        </authorList>
    </citation>
    <scope>NUCLEOTIDE SEQUENCE</scope>
    <source>
        <strain evidence="2">CIRM-BRFM 674</strain>
    </source>
</reference>
<keyword evidence="3" id="KW-1185">Reference proteome</keyword>
<dbReference type="AlphaFoldDB" id="A0A9P5YUP3"/>
<evidence type="ECO:0000313" key="2">
    <source>
        <dbReference type="EMBL" id="KAF9474241.1"/>
    </source>
</evidence>
<dbReference type="OrthoDB" id="2130169at2759"/>
<dbReference type="Gene3D" id="3.40.50.720">
    <property type="entry name" value="NAD(P)-binding Rossmann-like Domain"/>
    <property type="match status" value="1"/>
</dbReference>
<dbReference type="GO" id="GO:0004029">
    <property type="term" value="F:aldehyde dehydrogenase (NAD+) activity"/>
    <property type="evidence" value="ECO:0007669"/>
    <property type="project" value="TreeGrafter"/>
</dbReference>
<dbReference type="PANTHER" id="PTHR48079:SF6">
    <property type="entry name" value="NAD(P)-BINDING DOMAIN-CONTAINING PROTEIN-RELATED"/>
    <property type="match status" value="1"/>
</dbReference>
<gene>
    <name evidence="2" type="ORF">BDN70DRAFT_936803</name>
</gene>
<evidence type="ECO:0000313" key="3">
    <source>
        <dbReference type="Proteomes" id="UP000807469"/>
    </source>
</evidence>
<organism evidence="2 3">
    <name type="scientific">Pholiota conissans</name>
    <dbReference type="NCBI Taxonomy" id="109636"/>
    <lineage>
        <taxon>Eukaryota</taxon>
        <taxon>Fungi</taxon>
        <taxon>Dikarya</taxon>
        <taxon>Basidiomycota</taxon>
        <taxon>Agaricomycotina</taxon>
        <taxon>Agaricomycetes</taxon>
        <taxon>Agaricomycetidae</taxon>
        <taxon>Agaricales</taxon>
        <taxon>Agaricineae</taxon>
        <taxon>Strophariaceae</taxon>
        <taxon>Pholiota</taxon>
    </lineage>
</organism>
<dbReference type="PANTHER" id="PTHR48079">
    <property type="entry name" value="PROTEIN YEEZ"/>
    <property type="match status" value="1"/>
</dbReference>
<dbReference type="EMBL" id="MU155389">
    <property type="protein sequence ID" value="KAF9474241.1"/>
    <property type="molecule type" value="Genomic_DNA"/>
</dbReference>
<dbReference type="SUPFAM" id="SSF51735">
    <property type="entry name" value="NAD(P)-binding Rossmann-fold domains"/>
    <property type="match status" value="1"/>
</dbReference>
<dbReference type="InterPro" id="IPR001509">
    <property type="entry name" value="Epimerase_deHydtase"/>
</dbReference>
<dbReference type="InterPro" id="IPR036291">
    <property type="entry name" value="NAD(P)-bd_dom_sf"/>
</dbReference>
<proteinExistence type="predicted"/>
<sequence>MPTETNILILGGTGYIGGSVLLRLLDHPNASNFKIRAVSRSPEKWNQLRKMGINSVYGSLSDLSLLESLASQADVVVSMRSVKADADDLEAVKAILKGLKDHHTETEQCPIFIHTSGTCLFADTKAGGRFSNTQIYDDSDVAQIETIPDTQPHRVVDLELVRADKEGYVKTYIVLPATIYGVPNGRLVEQGIQNSRGIALPSLVRAASIRGRAGIIGSGMNYWPNVHIDDVADLYLIIFNAALTKPETTGHGRAGYYIAENGEHTQYQVADAICQAMIAVGESSESEPSPFTSEEIQEYFNGSKLWACHCRCRATRSRALGWKPKKATVDMLASIRLEVEETLVMKKIYEQYGLVPIERYPEKPELEAMDFRGDNEIAVE</sequence>
<comment type="caution">
    <text evidence="2">The sequence shown here is derived from an EMBL/GenBank/DDBJ whole genome shotgun (WGS) entry which is preliminary data.</text>
</comment>